<dbReference type="EMBL" id="SRLO01000697">
    <property type="protein sequence ID" value="TNN48424.1"/>
    <property type="molecule type" value="Genomic_DNA"/>
</dbReference>
<evidence type="ECO:0000313" key="3">
    <source>
        <dbReference type="Proteomes" id="UP000314294"/>
    </source>
</evidence>
<dbReference type="Proteomes" id="UP000314294">
    <property type="component" value="Unassembled WGS sequence"/>
</dbReference>
<dbReference type="AlphaFoldDB" id="A0A4Z2G6M0"/>
<organism evidence="2 3">
    <name type="scientific">Liparis tanakae</name>
    <name type="common">Tanaka's snailfish</name>
    <dbReference type="NCBI Taxonomy" id="230148"/>
    <lineage>
        <taxon>Eukaryota</taxon>
        <taxon>Metazoa</taxon>
        <taxon>Chordata</taxon>
        <taxon>Craniata</taxon>
        <taxon>Vertebrata</taxon>
        <taxon>Euteleostomi</taxon>
        <taxon>Actinopterygii</taxon>
        <taxon>Neopterygii</taxon>
        <taxon>Teleostei</taxon>
        <taxon>Neoteleostei</taxon>
        <taxon>Acanthomorphata</taxon>
        <taxon>Eupercaria</taxon>
        <taxon>Perciformes</taxon>
        <taxon>Cottioidei</taxon>
        <taxon>Cottales</taxon>
        <taxon>Liparidae</taxon>
        <taxon>Liparis</taxon>
    </lineage>
</organism>
<protein>
    <submittedName>
        <fullName evidence="2">Uncharacterized protein</fullName>
    </submittedName>
</protein>
<evidence type="ECO:0000313" key="2">
    <source>
        <dbReference type="EMBL" id="TNN48424.1"/>
    </source>
</evidence>
<keyword evidence="3" id="KW-1185">Reference proteome</keyword>
<reference evidence="2 3" key="1">
    <citation type="submission" date="2019-03" db="EMBL/GenBank/DDBJ databases">
        <title>First draft genome of Liparis tanakae, snailfish: a comprehensive survey of snailfish specific genes.</title>
        <authorList>
            <person name="Kim W."/>
            <person name="Song I."/>
            <person name="Jeong J.-H."/>
            <person name="Kim D."/>
            <person name="Kim S."/>
            <person name="Ryu S."/>
            <person name="Song J.Y."/>
            <person name="Lee S.K."/>
        </authorList>
    </citation>
    <scope>NUCLEOTIDE SEQUENCE [LARGE SCALE GENOMIC DNA]</scope>
    <source>
        <tissue evidence="2">Muscle</tissue>
    </source>
</reference>
<evidence type="ECO:0000256" key="1">
    <source>
        <dbReference type="SAM" id="MobiDB-lite"/>
    </source>
</evidence>
<gene>
    <name evidence="2" type="ORF">EYF80_041350</name>
</gene>
<accession>A0A4Z2G6M0</accession>
<name>A0A4Z2G6M0_9TELE</name>
<comment type="caution">
    <text evidence="2">The sequence shown here is derived from an EMBL/GenBank/DDBJ whole genome shotgun (WGS) entry which is preliminary data.</text>
</comment>
<proteinExistence type="predicted"/>
<sequence>MPRWSLNVSFSFCHSVFSLSKHTDRELSSQRDRLSSRTPEGPSSPCWWLLTESCILSCSSAAVSRTLCCSLLLSSWNRAGRFIPEGRSSRSSRSPTWRRRTAYSFRESTASAPPGSGPSGRVEGRGTTPRLPGLLHASTGLSRGVT</sequence>
<feature type="region of interest" description="Disordered" evidence="1">
    <location>
        <begin position="82"/>
        <end position="146"/>
    </location>
</feature>